<evidence type="ECO:0000256" key="2">
    <source>
        <dbReference type="ARBA" id="ARBA00004223"/>
    </source>
</evidence>
<gene>
    <name evidence="18" type="ORF">LOTGIDRAFT_167168</name>
</gene>
<evidence type="ECO:0000256" key="8">
    <source>
        <dbReference type="ARBA" id="ARBA00022481"/>
    </source>
</evidence>
<evidence type="ECO:0000256" key="12">
    <source>
        <dbReference type="ARBA" id="ARBA00023136"/>
    </source>
</evidence>
<evidence type="ECO:0000313" key="18">
    <source>
        <dbReference type="EMBL" id="ESO86356.1"/>
    </source>
</evidence>
<dbReference type="Gene3D" id="3.40.50.300">
    <property type="entry name" value="P-loop containing nucleotide triphosphate hydrolases"/>
    <property type="match status" value="1"/>
</dbReference>
<keyword evidence="11" id="KW-0694">RNA-binding</keyword>
<evidence type="ECO:0000256" key="13">
    <source>
        <dbReference type="ARBA" id="ARBA00023288"/>
    </source>
</evidence>
<dbReference type="Proteomes" id="UP000030746">
    <property type="component" value="Unassembled WGS sequence"/>
</dbReference>
<dbReference type="InterPro" id="IPR009097">
    <property type="entry name" value="Cyclic_Pdiesterase"/>
</dbReference>
<evidence type="ECO:0000256" key="1">
    <source>
        <dbReference type="ARBA" id="ARBA00000610"/>
    </source>
</evidence>
<dbReference type="GO" id="GO:0005737">
    <property type="term" value="C:cytoplasm"/>
    <property type="evidence" value="ECO:0007669"/>
    <property type="project" value="TreeGrafter"/>
</dbReference>
<evidence type="ECO:0000256" key="16">
    <source>
        <dbReference type="SAM" id="MobiDB-lite"/>
    </source>
</evidence>
<evidence type="ECO:0000256" key="3">
    <source>
        <dbReference type="ARBA" id="ARBA00004635"/>
    </source>
</evidence>
<evidence type="ECO:0000256" key="14">
    <source>
        <dbReference type="ARBA" id="ARBA00023289"/>
    </source>
</evidence>
<evidence type="ECO:0000256" key="5">
    <source>
        <dbReference type="ARBA" id="ARBA00011781"/>
    </source>
</evidence>
<protein>
    <recommendedName>
        <fullName evidence="7">2',3'-cyclic-nucleotide 3'-phosphodiesterase</fullName>
        <ecNumber evidence="6">3.1.4.37</ecNumber>
    </recommendedName>
</protein>
<evidence type="ECO:0000259" key="17">
    <source>
        <dbReference type="Pfam" id="PF05881"/>
    </source>
</evidence>
<dbReference type="PANTHER" id="PTHR10156:SF0">
    <property type="entry name" value="2',3'-CYCLIC-NUCLEOTIDE 3'-PHOSPHODIESTERASE"/>
    <property type="match status" value="1"/>
</dbReference>
<dbReference type="GO" id="GO:0016020">
    <property type="term" value="C:membrane"/>
    <property type="evidence" value="ECO:0007669"/>
    <property type="project" value="UniProtKB-SubCell"/>
</dbReference>
<dbReference type="SUPFAM" id="SSF55144">
    <property type="entry name" value="LigT-like"/>
    <property type="match status" value="2"/>
</dbReference>
<evidence type="ECO:0000313" key="19">
    <source>
        <dbReference type="Proteomes" id="UP000030746"/>
    </source>
</evidence>
<accession>V3ZZE5</accession>
<dbReference type="EMBL" id="KB203083">
    <property type="protein sequence ID" value="ESO86356.1"/>
    <property type="molecule type" value="Genomic_DNA"/>
</dbReference>
<keyword evidence="12" id="KW-0472">Membrane</keyword>
<dbReference type="EC" id="3.1.4.37" evidence="6"/>
<dbReference type="InterPro" id="IPR027417">
    <property type="entry name" value="P-loop_NTPase"/>
</dbReference>
<comment type="catalytic activity">
    <reaction evidence="1">
        <text>a nucleoside 2',3'-cyclic phosphate + H2O = a nucleoside 2'-phosphate + H(+)</text>
        <dbReference type="Rhea" id="RHEA:14489"/>
        <dbReference type="ChEBI" id="CHEBI:15377"/>
        <dbReference type="ChEBI" id="CHEBI:15378"/>
        <dbReference type="ChEBI" id="CHEBI:66954"/>
        <dbReference type="ChEBI" id="CHEBI:78552"/>
        <dbReference type="EC" id="3.1.4.37"/>
    </reaction>
</comment>
<dbReference type="RefSeq" id="XP_009062898.1">
    <property type="nucleotide sequence ID" value="XM_009064650.1"/>
</dbReference>
<feature type="domain" description="Cyclic nucleotide phosphodiesterase catalytic" evidence="17">
    <location>
        <begin position="175"/>
        <end position="301"/>
    </location>
</feature>
<dbReference type="STRING" id="225164.V3ZZE5"/>
<comment type="similarity">
    <text evidence="4">Belongs to the 2H phosphoesterase superfamily. CNPase family.</text>
</comment>
<feature type="compositionally biased region" description="Polar residues" evidence="16">
    <location>
        <begin position="330"/>
        <end position="339"/>
    </location>
</feature>
<reference evidence="18 19" key="1">
    <citation type="journal article" date="2013" name="Nature">
        <title>Insights into bilaterian evolution from three spiralian genomes.</title>
        <authorList>
            <person name="Simakov O."/>
            <person name="Marletaz F."/>
            <person name="Cho S.J."/>
            <person name="Edsinger-Gonzales E."/>
            <person name="Havlak P."/>
            <person name="Hellsten U."/>
            <person name="Kuo D.H."/>
            <person name="Larsson T."/>
            <person name="Lv J."/>
            <person name="Arendt D."/>
            <person name="Savage R."/>
            <person name="Osoegawa K."/>
            <person name="de Jong P."/>
            <person name="Grimwood J."/>
            <person name="Chapman J.A."/>
            <person name="Shapiro H."/>
            <person name="Aerts A."/>
            <person name="Otillar R.P."/>
            <person name="Terry A.Y."/>
            <person name="Boore J.L."/>
            <person name="Grigoriev I.V."/>
            <person name="Lindberg D.R."/>
            <person name="Seaver E.C."/>
            <person name="Weisblat D.A."/>
            <person name="Putnam N.H."/>
            <person name="Rokhsar D.S."/>
        </authorList>
    </citation>
    <scope>NUCLEOTIDE SEQUENCE [LARGE SCALE GENOMIC DNA]</scope>
</reference>
<comment type="subunit">
    <text evidence="5">Exists as monomers and homodimers.</text>
</comment>
<evidence type="ECO:0000256" key="9">
    <source>
        <dbReference type="ARBA" id="ARBA00022553"/>
    </source>
</evidence>
<dbReference type="SUPFAM" id="SSF52540">
    <property type="entry name" value="P-loop containing nucleoside triphosphate hydrolases"/>
    <property type="match status" value="1"/>
</dbReference>
<dbReference type="KEGG" id="lgi:LOTGIDRAFT_167168"/>
<evidence type="ECO:0000256" key="6">
    <source>
        <dbReference type="ARBA" id="ARBA00012317"/>
    </source>
</evidence>
<dbReference type="GO" id="GO:0004113">
    <property type="term" value="F:2',3'-cyclic-nucleotide 3'-phosphodiesterase activity"/>
    <property type="evidence" value="ECO:0007669"/>
    <property type="project" value="UniProtKB-EC"/>
</dbReference>
<keyword evidence="14" id="KW-0636">Prenylation</keyword>
<dbReference type="GO" id="GO:0003723">
    <property type="term" value="F:RNA binding"/>
    <property type="evidence" value="ECO:0007669"/>
    <property type="project" value="UniProtKB-KW"/>
</dbReference>
<sequence length="461" mass="52871">MEYETVQYYHSQPINHEWLNYPFITDKDTVQLIEQSKVMFLMRGLSGSGKSTVVKKIQTIYPSNIVCSADNCFLDERGNYNYDFNKLSNAHDSCKEMAKINCQRGVQTVIIDNTNVKYWEAKYYFNLAYLYNYIVIIVTPKTPWQFNAEELCRRNKHGVDLITIHRKLNTFEDFIPFFYGWFLNETLSKVLVDMGMEYLRDCLELYPTFKSNLLSRLAHVMSDGNILKDYFTRDQNRHILHCTAKYVGKGRHYGGKQYHSRKDVKNAYAYAFTLTLFGFTFTGNTLGARIHLPKEALDIFDKPEELQRDSKPAESPLRVSPTKSPKMKSRNSTGKSSEGNFDDWANSRMSTLSGSYSVPVSSEKSSSPTKNIPAITKLYPFVRPNAHGRSAHMTLGTAYNIPSKETNIDLLDICDMEAKASADPTDFQAVKGGRARCYDENHCCIYLDKPYNLSVLFTGSY</sequence>
<dbReference type="PANTHER" id="PTHR10156">
    <property type="entry name" value="2',3'-CYCLIC-NUCLEOTIDE 3'-PHOSPHODIESTERASE"/>
    <property type="match status" value="1"/>
</dbReference>
<keyword evidence="13" id="KW-0449">Lipoprotein</keyword>
<feature type="region of interest" description="Disordered" evidence="16">
    <location>
        <begin position="304"/>
        <end position="344"/>
    </location>
</feature>
<dbReference type="OMA" id="DAYKINP"/>
<evidence type="ECO:0000256" key="4">
    <source>
        <dbReference type="ARBA" id="ARBA00008662"/>
    </source>
</evidence>
<dbReference type="HOGENOM" id="CLU_039178_0_0_1"/>
<keyword evidence="9" id="KW-0597">Phosphoprotein</keyword>
<dbReference type="OrthoDB" id="3231855at2759"/>
<dbReference type="CTD" id="20240548"/>
<dbReference type="GO" id="GO:0009214">
    <property type="term" value="P:cyclic nucleotide catabolic process"/>
    <property type="evidence" value="ECO:0007669"/>
    <property type="project" value="InterPro"/>
</dbReference>
<evidence type="ECO:0000256" key="11">
    <source>
        <dbReference type="ARBA" id="ARBA00022884"/>
    </source>
</evidence>
<proteinExistence type="inferred from homology"/>
<dbReference type="Gene3D" id="3.90.1740.10">
    <property type="entry name" value="2',3'-cyclic nucleotide 3'-phosphodiesterase superfamily"/>
    <property type="match status" value="1"/>
</dbReference>
<dbReference type="AlphaFoldDB" id="V3ZZE5"/>
<dbReference type="InterPro" id="IPR047325">
    <property type="entry name" value="CNPase_cat"/>
</dbReference>
<keyword evidence="8" id="KW-0488">Methylation</keyword>
<dbReference type="InterPro" id="IPR008431">
    <property type="entry name" value="CNPase"/>
</dbReference>
<comment type="function">
    <text evidence="15">Catalyzes the formation of 2'-nucleotide products from 2',3'-cyclic substrates. May participate in RNA metabolism in the myelinating cell, CNP is the third most abundant protein in central nervous system myelin.</text>
</comment>
<organism evidence="18 19">
    <name type="scientific">Lottia gigantea</name>
    <name type="common">Giant owl limpet</name>
    <dbReference type="NCBI Taxonomy" id="225164"/>
    <lineage>
        <taxon>Eukaryota</taxon>
        <taxon>Metazoa</taxon>
        <taxon>Spiralia</taxon>
        <taxon>Lophotrochozoa</taxon>
        <taxon>Mollusca</taxon>
        <taxon>Gastropoda</taxon>
        <taxon>Patellogastropoda</taxon>
        <taxon>Lottioidea</taxon>
        <taxon>Lottiidae</taxon>
        <taxon>Lottia</taxon>
    </lineage>
</organism>
<keyword evidence="19" id="KW-1185">Reference proteome</keyword>
<dbReference type="Pfam" id="PF05881">
    <property type="entry name" value="CNPase"/>
    <property type="match status" value="1"/>
</dbReference>
<evidence type="ECO:0000256" key="15">
    <source>
        <dbReference type="ARBA" id="ARBA00045937"/>
    </source>
</evidence>
<evidence type="ECO:0000256" key="7">
    <source>
        <dbReference type="ARBA" id="ARBA00014478"/>
    </source>
</evidence>
<dbReference type="GeneID" id="20240548"/>
<comment type="subcellular location">
    <subcellularLocation>
        <location evidence="2">Melanosome</location>
    </subcellularLocation>
    <subcellularLocation>
        <location evidence="3">Membrane</location>
        <topology evidence="3">Lipid-anchor</topology>
    </subcellularLocation>
</comment>
<dbReference type="Pfam" id="PF13671">
    <property type="entry name" value="AAA_33"/>
    <property type="match status" value="1"/>
</dbReference>
<keyword evidence="10" id="KW-0378">Hydrolase</keyword>
<name>V3ZZE5_LOTGI</name>
<evidence type="ECO:0000256" key="10">
    <source>
        <dbReference type="ARBA" id="ARBA00022801"/>
    </source>
</evidence>